<feature type="domain" description="Chitin-binding type-2" evidence="8">
    <location>
        <begin position="394"/>
        <end position="450"/>
    </location>
</feature>
<keyword evidence="5" id="KW-0325">Glycoprotein</keyword>
<feature type="compositionally biased region" description="Low complexity" evidence="6">
    <location>
        <begin position="457"/>
        <end position="475"/>
    </location>
</feature>
<feature type="compositionally biased region" description="Low complexity" evidence="6">
    <location>
        <begin position="651"/>
        <end position="665"/>
    </location>
</feature>
<dbReference type="Pfam" id="PF01607">
    <property type="entry name" value="CBM_14"/>
    <property type="match status" value="12"/>
</dbReference>
<feature type="signal peptide" evidence="7">
    <location>
        <begin position="1"/>
        <end position="20"/>
    </location>
</feature>
<feature type="domain" description="Chitin-binding type-2" evidence="8">
    <location>
        <begin position="110"/>
        <end position="166"/>
    </location>
</feature>
<dbReference type="PANTHER" id="PTHR23301:SF106">
    <property type="entry name" value="CHITIN-BINDING TYPE-2 DOMAIN-CONTAINING PROTEIN-RELATED"/>
    <property type="match status" value="1"/>
</dbReference>
<feature type="domain" description="Chitin-binding type-2" evidence="8">
    <location>
        <begin position="774"/>
        <end position="830"/>
    </location>
</feature>
<feature type="domain" description="Chitin-binding type-2" evidence="8">
    <location>
        <begin position="869"/>
        <end position="925"/>
    </location>
</feature>
<feature type="domain" description="Chitin-binding type-2" evidence="8">
    <location>
        <begin position="1146"/>
        <end position="1202"/>
    </location>
</feature>
<evidence type="ECO:0000256" key="7">
    <source>
        <dbReference type="SAM" id="SignalP"/>
    </source>
</evidence>
<feature type="compositionally biased region" description="Low complexity" evidence="6">
    <location>
        <begin position="745"/>
        <end position="757"/>
    </location>
</feature>
<dbReference type="EnsemblMetazoa" id="AGAP011619-RA">
    <property type="protein sequence ID" value="AGAP011619-PA"/>
    <property type="gene ID" value="AGAP011619"/>
</dbReference>
<keyword evidence="3" id="KW-0677">Repeat</keyword>
<dbReference type="SUPFAM" id="SSF57625">
    <property type="entry name" value="Invertebrate chitin-binding proteins"/>
    <property type="match status" value="13"/>
</dbReference>
<reference evidence="9 10" key="2">
    <citation type="journal article" date="2004" name="Trends Parasitol.">
        <title>The Anopheles gambiae genome: an update.</title>
        <authorList>
            <person name="Mongin E."/>
            <person name="Louis C."/>
            <person name="Holt R.A."/>
            <person name="Birney E."/>
            <person name="Collins F.H."/>
        </authorList>
    </citation>
    <scope>NUCLEOTIDE SEQUENCE [LARGE SCALE GENOMIC DNA]</scope>
    <source>
        <strain evidence="9 10">PEST</strain>
    </source>
</reference>
<dbReference type="VEuPathDB" id="VectorBase:AGAMI1_008620"/>
<dbReference type="VEuPathDB" id="VectorBase:AGAP011619"/>
<dbReference type="InterPro" id="IPR036508">
    <property type="entry name" value="Chitin-bd_dom_sf"/>
</dbReference>
<dbReference type="GO" id="GO:0008061">
    <property type="term" value="F:chitin binding"/>
    <property type="evidence" value="ECO:0000318"/>
    <property type="project" value="GO_Central"/>
</dbReference>
<dbReference type="GO" id="GO:0005576">
    <property type="term" value="C:extracellular region"/>
    <property type="evidence" value="ECO:0007669"/>
    <property type="project" value="InterPro"/>
</dbReference>
<dbReference type="Gene3D" id="2.170.140.10">
    <property type="entry name" value="Chitin binding domain"/>
    <property type="match status" value="11"/>
</dbReference>
<dbReference type="InterPro" id="IPR051940">
    <property type="entry name" value="Chitin_bind-dev_reg"/>
</dbReference>
<feature type="region of interest" description="Disordered" evidence="6">
    <location>
        <begin position="641"/>
        <end position="675"/>
    </location>
</feature>
<feature type="domain" description="Chitin-binding type-2" evidence="8">
    <location>
        <begin position="964"/>
        <end position="1020"/>
    </location>
</feature>
<keyword evidence="2 7" id="KW-0732">Signal</keyword>
<dbReference type="PROSITE" id="PS50940">
    <property type="entry name" value="CHIT_BIND_II"/>
    <property type="match status" value="13"/>
</dbReference>
<dbReference type="GO" id="GO:0030312">
    <property type="term" value="C:external encapsulating structure"/>
    <property type="evidence" value="ECO:0000318"/>
    <property type="project" value="GO_Central"/>
</dbReference>
<feature type="compositionally biased region" description="Low complexity" evidence="6">
    <location>
        <begin position="362"/>
        <end position="379"/>
    </location>
</feature>
<dbReference type="SMART" id="SM00494">
    <property type="entry name" value="ChtBD2"/>
    <property type="match status" value="13"/>
</dbReference>
<dbReference type="InParanoid" id="A0A1S4H740"/>
<dbReference type="EMBL" id="AAAB01008986">
    <property type="status" value="NOT_ANNOTATED_CDS"/>
    <property type="molecule type" value="Genomic_DNA"/>
</dbReference>
<feature type="domain" description="Chitin-binding type-2" evidence="8">
    <location>
        <begin position="489"/>
        <end position="545"/>
    </location>
</feature>
<feature type="compositionally biased region" description="Low complexity" evidence="6">
    <location>
        <begin position="841"/>
        <end position="855"/>
    </location>
</feature>
<feature type="region of interest" description="Disordered" evidence="6">
    <location>
        <begin position="166"/>
        <end position="200"/>
    </location>
</feature>
<evidence type="ECO:0000313" key="9">
    <source>
        <dbReference type="EnsemblMetazoa" id="AGAP011619-PA"/>
    </source>
</evidence>
<feature type="region of interest" description="Disordered" evidence="6">
    <location>
        <begin position="736"/>
        <end position="771"/>
    </location>
</feature>
<reference evidence="9" key="3">
    <citation type="submission" date="2020-05" db="UniProtKB">
        <authorList>
            <consortium name="EnsemblMetazoa"/>
        </authorList>
    </citation>
    <scope>IDENTIFICATION</scope>
    <source>
        <strain evidence="9">PEST</strain>
    </source>
</reference>
<feature type="compositionally biased region" description="Low complexity" evidence="6">
    <location>
        <begin position="175"/>
        <end position="189"/>
    </location>
</feature>
<proteinExistence type="predicted"/>
<accession>A0A1S4H740</accession>
<evidence type="ECO:0000259" key="8">
    <source>
        <dbReference type="PROSITE" id="PS50940"/>
    </source>
</evidence>
<evidence type="ECO:0000313" key="10">
    <source>
        <dbReference type="Proteomes" id="UP000007062"/>
    </source>
</evidence>
<feature type="region of interest" description="Disordered" evidence="6">
    <location>
        <begin position="546"/>
        <end position="580"/>
    </location>
</feature>
<name>A0A1S4H740_ANOGA</name>
<evidence type="ECO:0000256" key="6">
    <source>
        <dbReference type="SAM" id="MobiDB-lite"/>
    </source>
</evidence>
<feature type="region of interest" description="Disordered" evidence="6">
    <location>
        <begin position="451"/>
        <end position="485"/>
    </location>
</feature>
<dbReference type="OMA" id="AKEQSCK"/>
<feature type="compositionally biased region" description="Low complexity" evidence="6">
    <location>
        <begin position="1030"/>
        <end position="1045"/>
    </location>
</feature>
<evidence type="ECO:0000256" key="3">
    <source>
        <dbReference type="ARBA" id="ARBA00022737"/>
    </source>
</evidence>
<feature type="compositionally biased region" description="Low complexity" evidence="6">
    <location>
        <begin position="556"/>
        <end position="570"/>
    </location>
</feature>
<dbReference type="Proteomes" id="UP000007062">
    <property type="component" value="Chromosome 3L"/>
</dbReference>
<reference evidence="9 10" key="1">
    <citation type="journal article" date="2002" name="Science">
        <title>The genome sequence of the malaria mosquito Anopheles gambiae.</title>
        <authorList>
            <person name="Holt R.A."/>
            <person name="Subramanian G.M."/>
            <person name="Halpern A."/>
            <person name="Sutton G.G."/>
            <person name="Charlab R."/>
            <person name="Nusskern D.R."/>
            <person name="Wincker P."/>
            <person name="Clark A.G."/>
            <person name="Ribeiro J.M."/>
            <person name="Wides R."/>
            <person name="Salzberg S.L."/>
            <person name="Loftus B."/>
            <person name="Yandell M."/>
            <person name="Majoros W.H."/>
            <person name="Rusch D.B."/>
            <person name="Lai Z."/>
            <person name="Kraft C.L."/>
            <person name="Abril J.F."/>
            <person name="Anthouard V."/>
            <person name="Arensburger P."/>
            <person name="Atkinson P.W."/>
            <person name="Baden H."/>
            <person name="de Berardinis V."/>
            <person name="Baldwin D."/>
            <person name="Benes V."/>
            <person name="Biedler J."/>
            <person name="Blass C."/>
            <person name="Bolanos R."/>
            <person name="Boscus D."/>
            <person name="Barnstead M."/>
            <person name="Cai S."/>
            <person name="Center A."/>
            <person name="Chaturverdi K."/>
            <person name="Christophides G.K."/>
            <person name="Chrystal M.A."/>
            <person name="Clamp M."/>
            <person name="Cravchik A."/>
            <person name="Curwen V."/>
            <person name="Dana A."/>
            <person name="Delcher A."/>
            <person name="Dew I."/>
            <person name="Evans C.A."/>
            <person name="Flanigan M."/>
            <person name="Grundschober-Freimoser A."/>
            <person name="Friedli L."/>
            <person name="Gu Z."/>
            <person name="Guan P."/>
            <person name="Guigo R."/>
            <person name="Hillenmeyer M.E."/>
            <person name="Hladun S.L."/>
            <person name="Hogan J.R."/>
            <person name="Hong Y.S."/>
            <person name="Hoover J."/>
            <person name="Jaillon O."/>
            <person name="Ke Z."/>
            <person name="Kodira C."/>
            <person name="Kokoza E."/>
            <person name="Koutsos A."/>
            <person name="Letunic I."/>
            <person name="Levitsky A."/>
            <person name="Liang Y."/>
            <person name="Lin J.J."/>
            <person name="Lobo N.F."/>
            <person name="Lopez J.R."/>
            <person name="Malek J.A."/>
            <person name="McIntosh T.C."/>
            <person name="Meister S."/>
            <person name="Miller J."/>
            <person name="Mobarry C."/>
            <person name="Mongin E."/>
            <person name="Murphy S.D."/>
            <person name="O'Brochta D.A."/>
            <person name="Pfannkoch C."/>
            <person name="Qi R."/>
            <person name="Regier M.A."/>
            <person name="Remington K."/>
            <person name="Shao H."/>
            <person name="Sharakhova M.V."/>
            <person name="Sitter C.D."/>
            <person name="Shetty J."/>
            <person name="Smith T.J."/>
            <person name="Strong R."/>
            <person name="Sun J."/>
            <person name="Thomasova D."/>
            <person name="Ton L.Q."/>
            <person name="Topalis P."/>
            <person name="Tu Z."/>
            <person name="Unger M.F."/>
            <person name="Walenz B."/>
            <person name="Wang A."/>
            <person name="Wang J."/>
            <person name="Wang M."/>
            <person name="Wang X."/>
            <person name="Woodford K.J."/>
            <person name="Wortman J.R."/>
            <person name="Wu M."/>
            <person name="Yao A."/>
            <person name="Zdobnov E.M."/>
            <person name="Zhang H."/>
            <person name="Zhao Q."/>
            <person name="Zhao S."/>
            <person name="Zhu S.C."/>
            <person name="Zhimulev I."/>
            <person name="Coluzzi M."/>
            <person name="della Torre A."/>
            <person name="Roth C.W."/>
            <person name="Louis C."/>
            <person name="Kalush F."/>
            <person name="Mural R.J."/>
            <person name="Myers E.W."/>
            <person name="Adams M.D."/>
            <person name="Smith H.O."/>
            <person name="Broder S."/>
            <person name="Gardner M.J."/>
            <person name="Fraser C.M."/>
            <person name="Birney E."/>
            <person name="Bork P."/>
            <person name="Brey P.T."/>
            <person name="Venter J.C."/>
            <person name="Weissenbach J."/>
            <person name="Kafatos F.C."/>
            <person name="Collins F.H."/>
            <person name="Hoffman S.L."/>
        </authorList>
    </citation>
    <scope>NUCLEOTIDE SEQUENCE [LARGE SCALE GENOMIC DNA]</scope>
    <source>
        <strain evidence="9 10">PEST</strain>
    </source>
</reference>
<dbReference type="InterPro" id="IPR002557">
    <property type="entry name" value="Chitin-bd_dom"/>
</dbReference>
<feature type="domain" description="Chitin-binding type-2" evidence="8">
    <location>
        <begin position="1059"/>
        <end position="1115"/>
    </location>
</feature>
<feature type="region of interest" description="Disordered" evidence="6">
    <location>
        <begin position="356"/>
        <end position="391"/>
    </location>
</feature>
<dbReference type="PANTHER" id="PTHR23301">
    <property type="entry name" value="CHITIN BINDING PERITROPHIN-A"/>
    <property type="match status" value="1"/>
</dbReference>
<feature type="domain" description="Chitin-binding type-2" evidence="8">
    <location>
        <begin position="204"/>
        <end position="260"/>
    </location>
</feature>
<feature type="domain" description="Chitin-binding type-2" evidence="8">
    <location>
        <begin position="299"/>
        <end position="355"/>
    </location>
</feature>
<dbReference type="VEuPathDB" id="VectorBase:AGAMI1_005277"/>
<keyword evidence="4" id="KW-1015">Disulfide bond</keyword>
<feature type="region of interest" description="Disordered" evidence="6">
    <location>
        <begin position="1021"/>
        <end position="1054"/>
    </location>
</feature>
<organism evidence="9 10">
    <name type="scientific">Anopheles gambiae</name>
    <name type="common">African malaria mosquito</name>
    <dbReference type="NCBI Taxonomy" id="7165"/>
    <lineage>
        <taxon>Eukaryota</taxon>
        <taxon>Metazoa</taxon>
        <taxon>Ecdysozoa</taxon>
        <taxon>Arthropoda</taxon>
        <taxon>Hexapoda</taxon>
        <taxon>Insecta</taxon>
        <taxon>Pterygota</taxon>
        <taxon>Neoptera</taxon>
        <taxon>Endopterygota</taxon>
        <taxon>Diptera</taxon>
        <taxon>Nematocera</taxon>
        <taxon>Culicoidea</taxon>
        <taxon>Culicidae</taxon>
        <taxon>Anophelinae</taxon>
        <taxon>Anopheles</taxon>
    </lineage>
</organism>
<dbReference type="AlphaFoldDB" id="A0A1S4H740"/>
<evidence type="ECO:0000256" key="5">
    <source>
        <dbReference type="ARBA" id="ARBA00023180"/>
    </source>
</evidence>
<feature type="region of interest" description="Disordered" evidence="6">
    <location>
        <begin position="261"/>
        <end position="296"/>
    </location>
</feature>
<protein>
    <recommendedName>
        <fullName evidence="8">Chitin-binding type-2 domain-containing protein</fullName>
    </recommendedName>
</protein>
<keyword evidence="1" id="KW-0147">Chitin-binding</keyword>
<evidence type="ECO:0000256" key="2">
    <source>
        <dbReference type="ARBA" id="ARBA00022729"/>
    </source>
</evidence>
<feature type="domain" description="Chitin-binding type-2" evidence="8">
    <location>
        <begin position="584"/>
        <end position="640"/>
    </location>
</feature>
<feature type="region of interest" description="Disordered" evidence="6">
    <location>
        <begin position="926"/>
        <end position="961"/>
    </location>
</feature>
<keyword evidence="10" id="KW-1185">Reference proteome</keyword>
<evidence type="ECO:0000256" key="1">
    <source>
        <dbReference type="ARBA" id="ARBA00022669"/>
    </source>
</evidence>
<feature type="region of interest" description="Disordered" evidence="6">
    <location>
        <begin position="831"/>
        <end position="865"/>
    </location>
</feature>
<feature type="chain" id="PRO_5043388624" description="Chitin-binding type-2 domain-containing protein" evidence="7">
    <location>
        <begin position="21"/>
        <end position="1205"/>
    </location>
</feature>
<feature type="compositionally biased region" description="Low complexity" evidence="6">
    <location>
        <begin position="267"/>
        <end position="284"/>
    </location>
</feature>
<feature type="domain" description="Chitin-binding type-2" evidence="8">
    <location>
        <begin position="679"/>
        <end position="735"/>
    </location>
</feature>
<feature type="domain" description="Chitin-binding type-2" evidence="8">
    <location>
        <begin position="26"/>
        <end position="82"/>
    </location>
</feature>
<evidence type="ECO:0000256" key="4">
    <source>
        <dbReference type="ARBA" id="ARBA00023157"/>
    </source>
</evidence>
<sequence>MRLLVVQAVALLAILGSARAEKTSTYGSCSKQEEGLTYGIAGDCQKYLLCKKGVLEIKDCKKKYYDTVTGKCVEADRAICAVETAPEPEPLPEPIPEPEPEQEEDAEQYDYLCYKVLYGVRVHPTACDRYLVCNKEKATIERCEDGLIFIADFISCSPGSKVTCTAEPDEPTTQSTVVEPEPTFPTTEESGSEEDSSESSGTYDYLCAKTLVGSVAHPETCHKYISCYKYKAKEQSCKKGYAYTSKLHLCIKQKKGACPDDVEEESTTQSTVVEPEPTFPTTEESGSEEDSSESSGTYDYLCAKTLVGSVAHPETCNKYISCYKNKAKEQSCKKGYAYTSKLHLCIKQKKGACPDDVEEESTTQSTVVEPEPTFPTTEESGSEEDSSESSGTYDYLCAKTLVGSVAHPETCNKYISCYKNKAKEQSCKKGYAYTSKLHLCIKQKKGACPDDVEEESTTQSTVVEPEPTFPTTEESGSGEDSSESSGTYDYLCAKTLVGSVAHPETCNKYISCYKNKAKEQSCKKGYAYTSKLHLCIKQKNGACPDDVQEESTTQSTVVEPEPTFPTTEESGSGEDSSESSGTYDYLCAKTLVGSIAHPETCNKYISCYKYKAKEQSCKKGYAYTSKLHLCIKQKNGACPDDVQEESTTQSTVVEPEPTFPTTEESGSGEDSSESSGTYDYLCAKTLVGSIAHPETCNKYISCYKNKAKEQSCKKGYAYTSKLHLCIKQKNGACPDDVQEESTTQSTVVEPEPTFPTTEESKSEEDSSESSGTYDYLCAKTLVGSVAHPETCNKYISCYKNKAKEQSCKKGYAYTSKLHLCIKQKNGACPDDVQEESTTQSTVVEPEPTFPTTEESGSGEDSSESSGTYDYLCAKTLVGSVAHPETCNKYISCYKNKAKEQSCKKGYAYTSKLHLCIKQKNGACPDDVQEESTTQSTVVKPEPTFPTTEESKSEEDSSESSGTYDYLCAKTLVGSVAHPETCNKYISCYKNKAKEQSCKKGYAYTSKLHLCIKQKNGACPDDVQEESTTQSTVVEPEPTFPTTEESGTGEDSSENSGTYDYLCVNAIQGSVPHPDSCTKYIVCSNSKANEESCKNGYYFSVYLKSCIKGNSETCAEINGNDGTSSQAPPATTEAVPPAVGGDPGDGNAGCIEGFTGYIPIANDCTSYVYCFQGEPDVRKCLEDYIYYDPFKACLPGDTVLCKLYTI</sequence>